<keyword evidence="1" id="KW-0694">RNA-binding</keyword>
<keyword evidence="4" id="KW-0695">RNA-directed DNA polymerase</keyword>
<dbReference type="Gene3D" id="3.30.70.330">
    <property type="match status" value="1"/>
</dbReference>
<proteinExistence type="predicted"/>
<evidence type="ECO:0000256" key="1">
    <source>
        <dbReference type="PROSITE-ProRule" id="PRU00176"/>
    </source>
</evidence>
<keyword evidence="4" id="KW-0808">Transferase</keyword>
<dbReference type="EMBL" id="PKPP01001640">
    <property type="protein sequence ID" value="PWA81045.1"/>
    <property type="molecule type" value="Genomic_DNA"/>
</dbReference>
<evidence type="ECO:0000313" key="5">
    <source>
        <dbReference type="Proteomes" id="UP000245207"/>
    </source>
</evidence>
<dbReference type="GO" id="GO:0003964">
    <property type="term" value="F:RNA-directed DNA polymerase activity"/>
    <property type="evidence" value="ECO:0007669"/>
    <property type="project" value="UniProtKB-KW"/>
</dbReference>
<name>A0A2U1P5K7_ARTAN</name>
<dbReference type="InterPro" id="IPR035979">
    <property type="entry name" value="RBD_domain_sf"/>
</dbReference>
<comment type="caution">
    <text evidence="4">The sequence shown here is derived from an EMBL/GenBank/DDBJ whole genome shotgun (WGS) entry which is preliminary data.</text>
</comment>
<dbReference type="SUPFAM" id="SSF54928">
    <property type="entry name" value="RNA-binding domain, RBD"/>
    <property type="match status" value="1"/>
</dbReference>
<feature type="region of interest" description="Disordered" evidence="2">
    <location>
        <begin position="162"/>
        <end position="189"/>
    </location>
</feature>
<feature type="region of interest" description="Disordered" evidence="2">
    <location>
        <begin position="477"/>
        <end position="571"/>
    </location>
</feature>
<organism evidence="4 5">
    <name type="scientific">Artemisia annua</name>
    <name type="common">Sweet wormwood</name>
    <dbReference type="NCBI Taxonomy" id="35608"/>
    <lineage>
        <taxon>Eukaryota</taxon>
        <taxon>Viridiplantae</taxon>
        <taxon>Streptophyta</taxon>
        <taxon>Embryophyta</taxon>
        <taxon>Tracheophyta</taxon>
        <taxon>Spermatophyta</taxon>
        <taxon>Magnoliopsida</taxon>
        <taxon>eudicotyledons</taxon>
        <taxon>Gunneridae</taxon>
        <taxon>Pentapetalae</taxon>
        <taxon>asterids</taxon>
        <taxon>campanulids</taxon>
        <taxon>Asterales</taxon>
        <taxon>Asteraceae</taxon>
        <taxon>Asteroideae</taxon>
        <taxon>Anthemideae</taxon>
        <taxon>Artemisiinae</taxon>
        <taxon>Artemisia</taxon>
    </lineage>
</organism>
<gene>
    <name evidence="4" type="ORF">CTI12_AA191370</name>
</gene>
<dbReference type="InterPro" id="IPR012677">
    <property type="entry name" value="Nucleotide-bd_a/b_plait_sf"/>
</dbReference>
<protein>
    <submittedName>
        <fullName evidence="4">RNA-directed DNA polymerase, eukaryota, Reverse transcriptase zinc-binding domain protein</fullName>
    </submittedName>
</protein>
<feature type="compositionally biased region" description="Polar residues" evidence="2">
    <location>
        <begin position="168"/>
        <end position="189"/>
    </location>
</feature>
<accession>A0A2U1P5K7</accession>
<evidence type="ECO:0000256" key="2">
    <source>
        <dbReference type="SAM" id="MobiDB-lite"/>
    </source>
</evidence>
<dbReference type="CDD" id="cd00590">
    <property type="entry name" value="RRM_SF"/>
    <property type="match status" value="1"/>
</dbReference>
<feature type="region of interest" description="Disordered" evidence="2">
    <location>
        <begin position="1"/>
        <end position="21"/>
    </location>
</feature>
<keyword evidence="4" id="KW-0548">Nucleotidyltransferase</keyword>
<sequence>MCEREEKAASNTRVREKYYGEAERPRERVNVRTRHTGNKEQYNGKALGSNYSGGRWNSSASFMFHNFPNDWGMGNLWMVFKKYGTVFDMFMVQKKLRNGQRYGFVRFKNITSVEDLLKRLRSIRVGGELVEQPSPSLPPMKLLLLRVYLAYDRRRMEGGRGYGDTSWKDGTNGNINNQNTSHKGATNQWAGGVDRRFDTRDTRRYNDVVRGKTYDGREKRGGGNENTKEDECRVVELGEDDIEMEVFSRSLIGEVRKLSYLVKLPELCDAVGLSKVEVKLLGGLEIRRWKNNYKPQGRITCWKESVFRRIAEWHGFVMEMNNCSLAGNQNIMIGREIRDVVEYQVQESINLEKNEDEGHSSMKMEEDEEGGGGCGNGSGVPSEKHGSREDRGDEQSRVSSSEFKVNDTFEGEDVISQTKAAVGYTETLGNKKACKSCSVVPRKCDENREGGSSNVNVNIQNDGPVVMEVGVNKTTHGMDNMDVSKVPDQNIDGLYVGPISPNNNQDCEEQRREKRDDSPPNPNRSGGDRFRKKRKKSGNGNFKGSKDIRFSHGTGEGSISNKKKSGRRSINRAKNVARKIESVYNGGDGGKTTGCLSDMYKVSHKEGDYNGVTSEGRSTCNEDGNNQVCSISEEELKEVGEQIGVVWDEVAGKGLDDKGNATKCGIVDDVWVEEVWGNRSFGFTQLTSNGNSGGIILIWDANMFVCKEAMVDERFIAVKGNWKGISEDVYLVCVYGRHICHQKASLWDRLACLMDKMGGAWCIFGDFNVIRRVDDRLNSQVKIKEMDDFKDFINLSRLVECMFGTAEWRSKVAKKWSSFCLVGTPYCSYKVAGKWAALCLFGTAKGVLRWLRSGMLYGCLGQIHQGKTDSGSGKDVDVAVMYRRCTGVPSNNNNRSKHNHPFNKIIDPPLDRMSPEMKGDMRLVEVV</sequence>
<evidence type="ECO:0000259" key="3">
    <source>
        <dbReference type="PROSITE" id="PS50102"/>
    </source>
</evidence>
<dbReference type="InterPro" id="IPR036691">
    <property type="entry name" value="Endo/exonu/phosph_ase_sf"/>
</dbReference>
<feature type="compositionally biased region" description="Basic and acidic residues" evidence="2">
    <location>
        <begin position="382"/>
        <end position="396"/>
    </location>
</feature>
<dbReference type="Proteomes" id="UP000245207">
    <property type="component" value="Unassembled WGS sequence"/>
</dbReference>
<feature type="compositionally biased region" description="Basic residues" evidence="2">
    <location>
        <begin position="561"/>
        <end position="571"/>
    </location>
</feature>
<dbReference type="Gene3D" id="3.60.10.10">
    <property type="entry name" value="Endonuclease/exonuclease/phosphatase"/>
    <property type="match status" value="1"/>
</dbReference>
<keyword evidence="5" id="KW-1185">Reference proteome</keyword>
<dbReference type="GO" id="GO:0003723">
    <property type="term" value="F:RNA binding"/>
    <property type="evidence" value="ECO:0007669"/>
    <property type="project" value="UniProtKB-UniRule"/>
</dbReference>
<reference evidence="4 5" key="1">
    <citation type="journal article" date="2018" name="Mol. Plant">
        <title>The genome of Artemisia annua provides insight into the evolution of Asteraceae family and artemisinin biosynthesis.</title>
        <authorList>
            <person name="Shen Q."/>
            <person name="Zhang L."/>
            <person name="Liao Z."/>
            <person name="Wang S."/>
            <person name="Yan T."/>
            <person name="Shi P."/>
            <person name="Liu M."/>
            <person name="Fu X."/>
            <person name="Pan Q."/>
            <person name="Wang Y."/>
            <person name="Lv Z."/>
            <person name="Lu X."/>
            <person name="Zhang F."/>
            <person name="Jiang W."/>
            <person name="Ma Y."/>
            <person name="Chen M."/>
            <person name="Hao X."/>
            <person name="Li L."/>
            <person name="Tang Y."/>
            <person name="Lv G."/>
            <person name="Zhou Y."/>
            <person name="Sun X."/>
            <person name="Brodelius P.E."/>
            <person name="Rose J.K.C."/>
            <person name="Tang K."/>
        </authorList>
    </citation>
    <scope>NUCLEOTIDE SEQUENCE [LARGE SCALE GENOMIC DNA]</scope>
    <source>
        <strain evidence="5">cv. Huhao1</strain>
        <tissue evidence="4">Leaf</tissue>
    </source>
</reference>
<feature type="compositionally biased region" description="Basic and acidic residues" evidence="2">
    <location>
        <begin position="508"/>
        <end position="518"/>
    </location>
</feature>
<dbReference type="InterPro" id="IPR000504">
    <property type="entry name" value="RRM_dom"/>
</dbReference>
<dbReference type="Pfam" id="PF00076">
    <property type="entry name" value="RRM_1"/>
    <property type="match status" value="1"/>
</dbReference>
<dbReference type="SUPFAM" id="SSF56219">
    <property type="entry name" value="DNase I-like"/>
    <property type="match status" value="1"/>
</dbReference>
<feature type="compositionally biased region" description="Basic and acidic residues" evidence="2">
    <location>
        <begin position="350"/>
        <end position="364"/>
    </location>
</feature>
<evidence type="ECO:0000313" key="4">
    <source>
        <dbReference type="EMBL" id="PWA81045.1"/>
    </source>
</evidence>
<feature type="region of interest" description="Disordered" evidence="2">
    <location>
        <begin position="349"/>
        <end position="405"/>
    </location>
</feature>
<feature type="domain" description="RRM" evidence="3">
    <location>
        <begin position="60"/>
        <end position="131"/>
    </location>
</feature>
<dbReference type="PROSITE" id="PS50102">
    <property type="entry name" value="RRM"/>
    <property type="match status" value="1"/>
</dbReference>
<dbReference type="AlphaFoldDB" id="A0A2U1P5K7"/>